<dbReference type="Pfam" id="PF03810">
    <property type="entry name" value="IBN_N"/>
    <property type="match status" value="1"/>
</dbReference>
<dbReference type="GO" id="GO:0005635">
    <property type="term" value="C:nuclear envelope"/>
    <property type="evidence" value="ECO:0007669"/>
    <property type="project" value="TreeGrafter"/>
</dbReference>
<evidence type="ECO:0000313" key="9">
    <source>
        <dbReference type="EMBL" id="KGG52470.1"/>
    </source>
</evidence>
<keyword evidence="6" id="KW-0539">Nucleus</keyword>
<dbReference type="GeneID" id="25258644"/>
<dbReference type="InterPro" id="IPR011989">
    <property type="entry name" value="ARM-like"/>
</dbReference>
<feature type="domain" description="Importin N-terminal" evidence="8">
    <location>
        <begin position="25"/>
        <end position="84"/>
    </location>
</feature>
<comment type="caution">
    <text evidence="9">The sequence shown here is derived from an EMBL/GenBank/DDBJ whole genome shotgun (WGS) entry which is preliminary data.</text>
</comment>
<comment type="subcellular location">
    <subcellularLocation>
        <location evidence="2">Cytoplasm</location>
    </subcellularLocation>
    <subcellularLocation>
        <location evidence="1">Nucleus</location>
    </subcellularLocation>
</comment>
<dbReference type="InterPro" id="IPR016024">
    <property type="entry name" value="ARM-type_fold"/>
</dbReference>
<dbReference type="Gene3D" id="1.25.10.10">
    <property type="entry name" value="Leucine-rich Repeat Variant"/>
    <property type="match status" value="1"/>
</dbReference>
<reference evidence="9 10" key="1">
    <citation type="submission" date="2014-04" db="EMBL/GenBank/DDBJ databases">
        <title>A new species of microsporidia sheds light on the evolution of extreme parasitism.</title>
        <authorList>
            <person name="Haag K.L."/>
            <person name="James T.Y."/>
            <person name="Larsson R."/>
            <person name="Schaer T.M."/>
            <person name="Refardt D."/>
            <person name="Pombert J.-F."/>
            <person name="Ebert D."/>
        </authorList>
    </citation>
    <scope>NUCLEOTIDE SEQUENCE [LARGE SCALE GENOMIC DNA]</scope>
    <source>
        <strain evidence="9 10">UGP3</strain>
        <tissue evidence="9">Spores</tissue>
    </source>
</reference>
<dbReference type="InterPro" id="IPR013713">
    <property type="entry name" value="XPO2_central"/>
</dbReference>
<dbReference type="PANTHER" id="PTHR10997">
    <property type="entry name" value="IMPORTIN-7, 8, 11"/>
    <property type="match status" value="1"/>
</dbReference>
<keyword evidence="5" id="KW-0653">Protein transport</keyword>
<dbReference type="GO" id="GO:0006606">
    <property type="term" value="P:protein import into nucleus"/>
    <property type="evidence" value="ECO:0007669"/>
    <property type="project" value="TreeGrafter"/>
</dbReference>
<dbReference type="OrthoDB" id="3268246at2759"/>
<keyword evidence="10" id="KW-1185">Reference proteome</keyword>
<evidence type="ECO:0000256" key="6">
    <source>
        <dbReference type="ARBA" id="ARBA00023242"/>
    </source>
</evidence>
<keyword evidence="3" id="KW-0813">Transport</keyword>
<evidence type="ECO:0000256" key="3">
    <source>
        <dbReference type="ARBA" id="ARBA00022448"/>
    </source>
</evidence>
<dbReference type="Proteomes" id="UP000029725">
    <property type="component" value="Unassembled WGS sequence"/>
</dbReference>
<dbReference type="Pfam" id="PF08506">
    <property type="entry name" value="Cse1"/>
    <property type="match status" value="1"/>
</dbReference>
<proteinExistence type="predicted"/>
<sequence>MECEVPHFSIHLLGVSLGPSAPSNMAAAVYLKNFVRKHWKIACPVDEMAENEPDASQAADPATSELSTDERKDLKGALLDALQRGCINASISQIISESISQIAIRDFVLGKWPEFLPFLAALLQQDDPLKRCCALQVCTSTFSRYRYEFRTDSLFREINAVMGSIAAPLLAIFIGQHAHDKSFFLREQRLLLEIFYSLSAQDIPAFFEENFGTQIVPVIDRILSEQGDDQELVQVQVSACEFIRLYVVRYEEEVGEYLVPLVISILRLLSSSMGSSSTQELVVSEALGVVAAVLRKPRFRVLFDESSMLAAVIERIVLPSLLLQEADEEAVGTTISEATDWILVHFGDEFVSGQKKALHSQGELRRRPAAEEVLRALMTAYPEPVKLLLERFLTTARCSANWRLREASIVINISMLLPAVKVQTTLAATNVAPAITNNPNPQAVIVLEHEIMPLLVELLPTLSNACAPLSSPAAFLASMALRFCTCSVDALKALNPTLFRLLVNLAMKDLLRIRNPLVHLPAALFLERVISLNSEEIISPIERALETIVAVVKLVEEQVVSLSHEPEIMMRLMAHLLYHSKGRLDPSALDVLIQSLSVIIARCGPSPKNPSFTRWTWEAFGLLGVWCPICRDKLLGCPVSLTLQEGYADHASYALLLLGVLLGAGVIEESRPSQATLALAREFLPALLCSETWQPGLMGSLGRVLESYVGSNLLGTDHYHAFSTLLTTVLLAPGSSPLKLMAGIRVLRTMLANSGNSIGPLIFHAVVSLFGRPRPEGVRRRLAKPLVRLFIHAAAASAVDLGALLKGLNDIPSFFSLEVLATPTSSGSGGEALGLLRLWRSAQTLGLQLIPLAEASISAVCQFKDNATNNVDYRKGIFPVWSATNDMSGSIRLMASDALDIPEHMLSVVAVTISQLEQELISCVQMSTKELLDGLSKETRAQLAHFSRSAYVCIQ</sequence>
<dbReference type="VEuPathDB" id="MicrosporidiaDB:DI09_16p240"/>
<gene>
    <name evidence="9" type="ORF">DI09_16p240</name>
</gene>
<keyword evidence="4" id="KW-0963">Cytoplasm</keyword>
<evidence type="ECO:0000256" key="2">
    <source>
        <dbReference type="ARBA" id="ARBA00004496"/>
    </source>
</evidence>
<dbReference type="SUPFAM" id="SSF48371">
    <property type="entry name" value="ARM repeat"/>
    <property type="match status" value="1"/>
</dbReference>
<dbReference type="GO" id="GO:0031267">
    <property type="term" value="F:small GTPase binding"/>
    <property type="evidence" value="ECO:0007669"/>
    <property type="project" value="InterPro"/>
</dbReference>
<feature type="region of interest" description="Disordered" evidence="7">
    <location>
        <begin position="50"/>
        <end position="70"/>
    </location>
</feature>
<protein>
    <submittedName>
        <fullName evidence="9">Importin alpha re-exporter</fullName>
    </submittedName>
</protein>
<dbReference type="AlphaFoldDB" id="A0A098VU51"/>
<dbReference type="PROSITE" id="PS50166">
    <property type="entry name" value="IMPORTIN_B_NT"/>
    <property type="match status" value="1"/>
</dbReference>
<organism evidence="9 10">
    <name type="scientific">Mitosporidium daphniae</name>
    <dbReference type="NCBI Taxonomy" id="1485682"/>
    <lineage>
        <taxon>Eukaryota</taxon>
        <taxon>Fungi</taxon>
        <taxon>Fungi incertae sedis</taxon>
        <taxon>Microsporidia</taxon>
        <taxon>Mitosporidium</taxon>
    </lineage>
</organism>
<evidence type="ECO:0000313" key="10">
    <source>
        <dbReference type="Proteomes" id="UP000029725"/>
    </source>
</evidence>
<evidence type="ECO:0000259" key="8">
    <source>
        <dbReference type="PROSITE" id="PS50166"/>
    </source>
</evidence>
<dbReference type="GO" id="GO:0005049">
    <property type="term" value="F:nuclear export signal receptor activity"/>
    <property type="evidence" value="ECO:0007669"/>
    <property type="project" value="TreeGrafter"/>
</dbReference>
<dbReference type="HOGENOM" id="CLU_009614_0_0_1"/>
<dbReference type="InterPro" id="IPR001494">
    <property type="entry name" value="Importin-beta_N"/>
</dbReference>
<dbReference type="GO" id="GO:0005829">
    <property type="term" value="C:cytosol"/>
    <property type="evidence" value="ECO:0007669"/>
    <property type="project" value="TreeGrafter"/>
</dbReference>
<dbReference type="PANTHER" id="PTHR10997:SF8">
    <property type="entry name" value="EXPORTIN-2"/>
    <property type="match status" value="1"/>
</dbReference>
<dbReference type="RefSeq" id="XP_013238897.1">
    <property type="nucleotide sequence ID" value="XM_013383443.1"/>
</dbReference>
<accession>A0A098VU51</accession>
<evidence type="ECO:0000256" key="1">
    <source>
        <dbReference type="ARBA" id="ARBA00004123"/>
    </source>
</evidence>
<name>A0A098VU51_9MICR</name>
<evidence type="ECO:0000256" key="5">
    <source>
        <dbReference type="ARBA" id="ARBA00022927"/>
    </source>
</evidence>
<evidence type="ECO:0000256" key="7">
    <source>
        <dbReference type="SAM" id="MobiDB-lite"/>
    </source>
</evidence>
<evidence type="ECO:0000256" key="4">
    <source>
        <dbReference type="ARBA" id="ARBA00022490"/>
    </source>
</evidence>
<dbReference type="EMBL" id="JMKJ01000077">
    <property type="protein sequence ID" value="KGG52470.1"/>
    <property type="molecule type" value="Genomic_DNA"/>
</dbReference>
<dbReference type="GO" id="GO:0006611">
    <property type="term" value="P:protein export from nucleus"/>
    <property type="evidence" value="ECO:0007669"/>
    <property type="project" value="TreeGrafter"/>
</dbReference>